<evidence type="ECO:0000256" key="3">
    <source>
        <dbReference type="ARBA" id="ARBA00022679"/>
    </source>
</evidence>
<comment type="caution">
    <text evidence="6">The sequence shown here is derived from an EMBL/GenBank/DDBJ whole genome shotgun (WGS) entry which is preliminary data.</text>
</comment>
<evidence type="ECO:0000256" key="1">
    <source>
        <dbReference type="ARBA" id="ARBA00006739"/>
    </source>
</evidence>
<dbReference type="InterPro" id="IPR001173">
    <property type="entry name" value="Glyco_trans_2-like"/>
</dbReference>
<dbReference type="Proteomes" id="UP000702952">
    <property type="component" value="Unassembled WGS sequence"/>
</dbReference>
<feature type="domain" description="Glycosyltransferase subfamily 4-like N-terminal" evidence="5">
    <location>
        <begin position="600"/>
        <end position="756"/>
    </location>
</feature>
<dbReference type="Gene3D" id="3.40.50.2000">
    <property type="entry name" value="Glycogen Phosphorylase B"/>
    <property type="match status" value="3"/>
</dbReference>
<proteinExistence type="inferred from homology"/>
<evidence type="ECO:0000259" key="5">
    <source>
        <dbReference type="Pfam" id="PF13439"/>
    </source>
</evidence>
<protein>
    <submittedName>
        <fullName evidence="6">Glycosyltransferase</fullName>
    </submittedName>
</protein>
<organism evidence="6 7">
    <name type="scientific">Agrobacterium tumefaciens</name>
    <dbReference type="NCBI Taxonomy" id="358"/>
    <lineage>
        <taxon>Bacteria</taxon>
        <taxon>Pseudomonadati</taxon>
        <taxon>Pseudomonadota</taxon>
        <taxon>Alphaproteobacteria</taxon>
        <taxon>Hyphomicrobiales</taxon>
        <taxon>Rhizobiaceae</taxon>
        <taxon>Rhizobium/Agrobacterium group</taxon>
        <taxon>Agrobacterium</taxon>
        <taxon>Agrobacterium tumefaciens complex</taxon>
    </lineage>
</organism>
<reference evidence="6" key="1">
    <citation type="journal article" date="2020" name="Science">
        <title>Unexpected conservation and global transmission of agrobacterial virulence plasmids.</title>
        <authorList>
            <person name="Weisberg A.J."/>
            <person name="Davis E.W. 2nd"/>
            <person name="Tabima J."/>
            <person name="Belcher M.S."/>
            <person name="Miller M."/>
            <person name="Kuo C.H."/>
            <person name="Loper J.E."/>
            <person name="Grunwald N.J."/>
            <person name="Putnam M.L."/>
            <person name="Chang J.H."/>
        </authorList>
    </citation>
    <scope>NUCLEOTIDE SEQUENCE</scope>
    <source>
        <strain evidence="6">17-1853-1a</strain>
    </source>
</reference>
<dbReference type="InterPro" id="IPR029044">
    <property type="entry name" value="Nucleotide-diphossugar_trans"/>
</dbReference>
<dbReference type="InterPro" id="IPR028098">
    <property type="entry name" value="Glyco_trans_4-like_N"/>
</dbReference>
<evidence type="ECO:0000313" key="7">
    <source>
        <dbReference type="Proteomes" id="UP000702952"/>
    </source>
</evidence>
<keyword evidence="2" id="KW-0328">Glycosyltransferase</keyword>
<dbReference type="RefSeq" id="WP_065659361.1">
    <property type="nucleotide sequence ID" value="NZ_CP123839.1"/>
</dbReference>
<dbReference type="Pfam" id="PF00535">
    <property type="entry name" value="Glycos_transf_2"/>
    <property type="match status" value="1"/>
</dbReference>
<comment type="similarity">
    <text evidence="1">Belongs to the glycosyltransferase 2 family.</text>
</comment>
<evidence type="ECO:0000259" key="4">
    <source>
        <dbReference type="Pfam" id="PF00535"/>
    </source>
</evidence>
<dbReference type="Gene3D" id="3.90.550.10">
    <property type="entry name" value="Spore Coat Polysaccharide Biosynthesis Protein SpsA, Chain A"/>
    <property type="match status" value="1"/>
</dbReference>
<evidence type="ECO:0000313" key="6">
    <source>
        <dbReference type="EMBL" id="NTC27806.1"/>
    </source>
</evidence>
<sequence length="1317" mass="146556">MKRVNLDSVSAGVEFVSRYFKRRLVGYIDTFTGKTVTGWIKEQASDGPVIVDLYLNGVRVAQSVVANTARPDLRDAGYGNGGYGFEISVPSIQDAHDKVTVSVHLAGQKRAAITREYRPSHQSSVADHDLAREDAAEETVISTLPDTKLRGKDRFTCKIDLLTPEEVSGWAVNSAHPEQTFNVEILIDGIFFNTVSNNQPRNDLKQKGISEGLGGIRCALPFSYFDEGKYQVSIRMPDGSIQKNALDISNPRRSVKYSGLATLEKPLTVIVPIYNAFDDLVVCINKLQKYTPGNVDVILIDDCSPDPRIARALESVADVRNVRVLRNSQNLGFTHTVNLGIAEAGRNNVIILNSDARVTPGWIDGMRLAASSGPRIATVTAMSDRAGAFSAPSIGNENLLPVGVEEASYARAFRRRSLGLYPMVPTGNGFCMYISRDCIDEIGSLDAQAFPRGYGEENDFCMRARLAGWRNIIDDRTYVFHERSKSFGSAKTELMAAGRAVVDSRYPDYKQAIQIFSTSEKIALARYQARRALQDCIDEGSDRQRVLYVTSTQTGGTPQTNRDLMRALADSTDCWNLRCDSRVLELSRLVGNEVQLVCRHTLEEPVDPLTHQSAEYDTVVTNWIVNFDFDLVHIRHVAWHSLSLPSLVKRLGRKVIFSFHDFYALSPTIKLIDDTGTFRGETFRLGGSKYRESLWPIGSQPEPTGVWADTWRERFEKELLVCDAFVTTSNSARALIIRGMPSLPVDRFVVIPHGRDFTAFHNYRELPVHGKPLRILVPGNINPAKGLDIISALSEIDKEKLLEFHILGNINQSNLANGSRIVNHGKYERNDFLNKVKVIQPHIGAIFSIWDETYCHTLTELWAAGLPAVVFDFPTVATRVREAGAGWVLDHLDIPQLYERIIKLGFDKDQQRMADAAVSDWQRGLGAGNTTRVMAAQYLGVYRDVLRENNKVPGQGTAAKIGVVCPGNGNLAQASASTYIRIWERTRNSIDRDVTYIRMTPECLLANASTGGVDGAIIQRTAIPRTMVDELLNAFDRNGIRYMVDLDDDLFDVPEAKDPQGTYAAYAPSLGRLLSKAKLVTVSTAPLRKSVNSYNRNVVVIPNSLSGRLWRTPPIPRLPDGAIRALYMGTPTHHDDLMMIMAALEATAASHPDFRLTIIGGTKENILHPERLPWLSHIVVPPDRKEYDVFVPWLRQQAGRCDFAIAPLQDIKFNDGKSPLKVLDYAALGLPILASDVSVYEEVSQSVPEINLVGNTIAKWKAALNRQVLASSRSNDRGELNRNWVLSNNFIENTFHEFDRLVLSHLLDLGEGHHKFD</sequence>
<dbReference type="PANTHER" id="PTHR43179">
    <property type="entry name" value="RHAMNOSYLTRANSFERASE WBBL"/>
    <property type="match status" value="1"/>
</dbReference>
<dbReference type="Pfam" id="PF13439">
    <property type="entry name" value="Glyco_transf_4"/>
    <property type="match status" value="1"/>
</dbReference>
<name>A0AA44J831_AGRTU</name>
<evidence type="ECO:0000256" key="2">
    <source>
        <dbReference type="ARBA" id="ARBA00022676"/>
    </source>
</evidence>
<dbReference type="EMBL" id="JAAMAY010000006">
    <property type="protein sequence ID" value="NTC27806.1"/>
    <property type="molecule type" value="Genomic_DNA"/>
</dbReference>
<gene>
    <name evidence="6" type="ORF">G6M46_06450</name>
</gene>
<feature type="domain" description="Glycosyltransferase 2-like" evidence="4">
    <location>
        <begin position="268"/>
        <end position="437"/>
    </location>
</feature>
<accession>A0AA44J831</accession>
<keyword evidence="3" id="KW-0808">Transferase</keyword>
<dbReference type="GO" id="GO:0016757">
    <property type="term" value="F:glycosyltransferase activity"/>
    <property type="evidence" value="ECO:0007669"/>
    <property type="project" value="UniProtKB-KW"/>
</dbReference>
<dbReference type="SUPFAM" id="SSF53756">
    <property type="entry name" value="UDP-Glycosyltransferase/glycogen phosphorylase"/>
    <property type="match status" value="2"/>
</dbReference>
<dbReference type="PANTHER" id="PTHR43179:SF12">
    <property type="entry name" value="GALACTOFURANOSYLTRANSFERASE GLFT2"/>
    <property type="match status" value="1"/>
</dbReference>
<dbReference type="SUPFAM" id="SSF53448">
    <property type="entry name" value="Nucleotide-diphospho-sugar transferases"/>
    <property type="match status" value="1"/>
</dbReference>